<accession>A0A318JYR8</accession>
<evidence type="ECO:0000313" key="2">
    <source>
        <dbReference type="Proteomes" id="UP000247569"/>
    </source>
</evidence>
<dbReference type="PANTHER" id="PTHR43481">
    <property type="entry name" value="FRUCTOSE-1-PHOSPHATE PHOSPHATASE"/>
    <property type="match status" value="1"/>
</dbReference>
<name>A0A318JYR8_9NOCA</name>
<dbReference type="Proteomes" id="UP000247569">
    <property type="component" value="Unassembled WGS sequence"/>
</dbReference>
<reference evidence="1 2" key="1">
    <citation type="submission" date="2018-05" db="EMBL/GenBank/DDBJ databases">
        <title>Genomic Encyclopedia of Type Strains, Phase IV (KMG-IV): sequencing the most valuable type-strain genomes for metagenomic binning, comparative biology and taxonomic classification.</title>
        <authorList>
            <person name="Goeker M."/>
        </authorList>
    </citation>
    <scope>NUCLEOTIDE SEQUENCE [LARGE SCALE GENOMIC DNA]</scope>
    <source>
        <strain evidence="1 2">DSM 44704</strain>
    </source>
</reference>
<dbReference type="GO" id="GO:0050308">
    <property type="term" value="F:sugar-phosphatase activity"/>
    <property type="evidence" value="ECO:0007669"/>
    <property type="project" value="TreeGrafter"/>
</dbReference>
<dbReference type="Gene3D" id="1.10.150.240">
    <property type="entry name" value="Putative phosphatase, domain 2"/>
    <property type="match status" value="1"/>
</dbReference>
<dbReference type="OrthoDB" id="9800058at2"/>
<dbReference type="EMBL" id="QJKF01000012">
    <property type="protein sequence ID" value="PXX59329.1"/>
    <property type="molecule type" value="Genomic_DNA"/>
</dbReference>
<evidence type="ECO:0000313" key="1">
    <source>
        <dbReference type="EMBL" id="PXX59329.1"/>
    </source>
</evidence>
<dbReference type="InterPro" id="IPR006439">
    <property type="entry name" value="HAD-SF_hydro_IA"/>
</dbReference>
<proteinExistence type="predicted"/>
<keyword evidence="1" id="KW-0378">Hydrolase</keyword>
<dbReference type="InterPro" id="IPR023198">
    <property type="entry name" value="PGP-like_dom2"/>
</dbReference>
<dbReference type="SUPFAM" id="SSF56784">
    <property type="entry name" value="HAD-like"/>
    <property type="match status" value="1"/>
</dbReference>
<dbReference type="SFLD" id="SFLDS00003">
    <property type="entry name" value="Haloacid_Dehalogenase"/>
    <property type="match status" value="1"/>
</dbReference>
<dbReference type="SFLD" id="SFLDG01129">
    <property type="entry name" value="C1.5:_HAD__Beta-PGM__Phosphata"/>
    <property type="match status" value="1"/>
</dbReference>
<dbReference type="RefSeq" id="WP_051187567.1">
    <property type="nucleotide sequence ID" value="NZ_QJKF01000012.1"/>
</dbReference>
<dbReference type="InterPro" id="IPR023214">
    <property type="entry name" value="HAD_sf"/>
</dbReference>
<sequence length="214" mass="21848">MTAAVFDFDGLLADTEPLWALAEESFVVEHGGRWAPELRRYTHGRSVADSAVALAAHAGADLSAEAAEADLLRHFEAAAGRGTVPLLPGALAVLAASAGTPLAVASNTPAALLGKMLERTGIRDRFGAVVGAGDALAAKPAPDVYLAACRALGVPPERAYALEDSQPGVDAALAAGLSVIGVNSDPDVRLTGCRRVASLTELLPTRPGDPLWPG</sequence>
<dbReference type="Gene3D" id="3.40.50.1000">
    <property type="entry name" value="HAD superfamily/HAD-like"/>
    <property type="match status" value="1"/>
</dbReference>
<dbReference type="InterPro" id="IPR051806">
    <property type="entry name" value="HAD-like_SPP"/>
</dbReference>
<dbReference type="InterPro" id="IPR036412">
    <property type="entry name" value="HAD-like_sf"/>
</dbReference>
<organism evidence="1 2">
    <name type="scientific">Nocardia tenerifensis</name>
    <dbReference type="NCBI Taxonomy" id="228006"/>
    <lineage>
        <taxon>Bacteria</taxon>
        <taxon>Bacillati</taxon>
        <taxon>Actinomycetota</taxon>
        <taxon>Actinomycetes</taxon>
        <taxon>Mycobacteriales</taxon>
        <taxon>Nocardiaceae</taxon>
        <taxon>Nocardia</taxon>
    </lineage>
</organism>
<protein>
    <submittedName>
        <fullName evidence="1">HAD superfamily hydrolase (TIGR01509 family)</fullName>
    </submittedName>
</protein>
<dbReference type="Pfam" id="PF00702">
    <property type="entry name" value="Hydrolase"/>
    <property type="match status" value="1"/>
</dbReference>
<dbReference type="PANTHER" id="PTHR43481:SF4">
    <property type="entry name" value="GLYCEROL-1-PHOSPHATE PHOSPHOHYDROLASE 1-RELATED"/>
    <property type="match status" value="1"/>
</dbReference>
<comment type="caution">
    <text evidence="1">The sequence shown here is derived from an EMBL/GenBank/DDBJ whole genome shotgun (WGS) entry which is preliminary data.</text>
</comment>
<dbReference type="AlphaFoldDB" id="A0A318JYR8"/>
<keyword evidence="2" id="KW-1185">Reference proteome</keyword>
<gene>
    <name evidence="1" type="ORF">DFR70_112246</name>
</gene>
<dbReference type="PRINTS" id="PR00413">
    <property type="entry name" value="HADHALOGNASE"/>
</dbReference>
<dbReference type="NCBIfam" id="TIGR01509">
    <property type="entry name" value="HAD-SF-IA-v3"/>
    <property type="match status" value="1"/>
</dbReference>